<dbReference type="AlphaFoldDB" id="A0A377F4W8"/>
<dbReference type="GO" id="GO:0016787">
    <property type="term" value="F:hydrolase activity"/>
    <property type="evidence" value="ECO:0007669"/>
    <property type="project" value="InterPro"/>
</dbReference>
<dbReference type="Pfam" id="PF00149">
    <property type="entry name" value="Metallophos"/>
    <property type="match status" value="1"/>
</dbReference>
<name>A0A377F4W8_ECOLX</name>
<reference evidence="2 3" key="1">
    <citation type="submission" date="2018-06" db="EMBL/GenBank/DDBJ databases">
        <authorList>
            <consortium name="Pathogen Informatics"/>
            <person name="Doyle S."/>
        </authorList>
    </citation>
    <scope>NUCLEOTIDE SEQUENCE [LARGE SCALE GENOMIC DNA]</scope>
    <source>
        <strain evidence="2 3">NCTC13148</strain>
    </source>
</reference>
<dbReference type="SUPFAM" id="SSF56300">
    <property type="entry name" value="Metallo-dependent phosphatases"/>
    <property type="match status" value="1"/>
</dbReference>
<gene>
    <name evidence="2" type="primary">trhO_1</name>
    <name evidence="2" type="ORF">NCTC13148_05295</name>
</gene>
<sequence length="89" mass="9829">MASEHVQTIDLTNFSGRVFFLADPHGHYSTLCNLIHSISEPDEELIVFSTGNLFDYGPEPMELMTAINTGILTAVLFVCSQLPGPEKRC</sequence>
<feature type="domain" description="Calcineurin-like phosphoesterase" evidence="1">
    <location>
        <begin position="17"/>
        <end position="65"/>
    </location>
</feature>
<evidence type="ECO:0000313" key="3">
    <source>
        <dbReference type="Proteomes" id="UP000254255"/>
    </source>
</evidence>
<organism evidence="2 3">
    <name type="scientific">Escherichia coli</name>
    <dbReference type="NCBI Taxonomy" id="562"/>
    <lineage>
        <taxon>Bacteria</taxon>
        <taxon>Pseudomonadati</taxon>
        <taxon>Pseudomonadota</taxon>
        <taxon>Gammaproteobacteria</taxon>
        <taxon>Enterobacterales</taxon>
        <taxon>Enterobacteriaceae</taxon>
        <taxon>Escherichia</taxon>
    </lineage>
</organism>
<evidence type="ECO:0000259" key="1">
    <source>
        <dbReference type="Pfam" id="PF00149"/>
    </source>
</evidence>
<protein>
    <submittedName>
        <fullName evidence="2">TrhO</fullName>
    </submittedName>
</protein>
<dbReference type="InterPro" id="IPR004843">
    <property type="entry name" value="Calcineurin-like_PHP"/>
</dbReference>
<dbReference type="EMBL" id="UGET01000005">
    <property type="protein sequence ID" value="STN24899.1"/>
    <property type="molecule type" value="Genomic_DNA"/>
</dbReference>
<proteinExistence type="predicted"/>
<dbReference type="Gene3D" id="3.60.21.10">
    <property type="match status" value="1"/>
</dbReference>
<evidence type="ECO:0000313" key="2">
    <source>
        <dbReference type="EMBL" id="STN24899.1"/>
    </source>
</evidence>
<accession>A0A377F4W8</accession>
<dbReference type="InterPro" id="IPR029052">
    <property type="entry name" value="Metallo-depent_PP-like"/>
</dbReference>
<dbReference type="Proteomes" id="UP000254255">
    <property type="component" value="Unassembled WGS sequence"/>
</dbReference>